<name>A0A811UEU0_CERCA</name>
<proteinExistence type="inferred from homology"/>
<dbReference type="InterPro" id="IPR029058">
    <property type="entry name" value="AB_hydrolase_fold"/>
</dbReference>
<protein>
    <recommendedName>
        <fullName evidence="6">carboxylesterase</fullName>
        <ecNumber evidence="6">3.1.1.1</ecNumber>
    </recommendedName>
</protein>
<comment type="similarity">
    <text evidence="1">Belongs to the type-B carboxylesterase/lipase family.</text>
</comment>
<dbReference type="EMBL" id="CAJHJT010000001">
    <property type="protein sequence ID" value="CAD6996035.1"/>
    <property type="molecule type" value="Genomic_DNA"/>
</dbReference>
<dbReference type="GO" id="GO:0106435">
    <property type="term" value="F:carboxylesterase activity"/>
    <property type="evidence" value="ECO:0007669"/>
    <property type="project" value="UniProtKB-EC"/>
</dbReference>
<comment type="caution">
    <text evidence="8">The sequence shown here is derived from an EMBL/GenBank/DDBJ whole genome shotgun (WGS) entry which is preliminary data.</text>
</comment>
<keyword evidence="9" id="KW-1185">Reference proteome</keyword>
<reference evidence="8" key="1">
    <citation type="submission" date="2020-11" db="EMBL/GenBank/DDBJ databases">
        <authorList>
            <person name="Whitehead M."/>
        </authorList>
    </citation>
    <scope>NUCLEOTIDE SEQUENCE</scope>
    <source>
        <strain evidence="8">EGII</strain>
    </source>
</reference>
<dbReference type="OrthoDB" id="19653at2759"/>
<evidence type="ECO:0000256" key="2">
    <source>
        <dbReference type="ARBA" id="ARBA00022487"/>
    </source>
</evidence>
<keyword evidence="3" id="KW-0378">Hydrolase</keyword>
<keyword evidence="4" id="KW-1015">Disulfide bond</keyword>
<dbReference type="InterPro" id="IPR002018">
    <property type="entry name" value="CarbesteraseB"/>
</dbReference>
<evidence type="ECO:0000256" key="3">
    <source>
        <dbReference type="ARBA" id="ARBA00022801"/>
    </source>
</evidence>
<keyword evidence="5" id="KW-0325">Glycoprotein</keyword>
<feature type="domain" description="Carboxylesterase type B" evidence="7">
    <location>
        <begin position="159"/>
        <end position="382"/>
    </location>
</feature>
<feature type="domain" description="Carboxylesterase type B" evidence="7">
    <location>
        <begin position="25"/>
        <end position="153"/>
    </location>
</feature>
<evidence type="ECO:0000256" key="5">
    <source>
        <dbReference type="ARBA" id="ARBA00023180"/>
    </source>
</evidence>
<evidence type="ECO:0000259" key="7">
    <source>
        <dbReference type="Pfam" id="PF00135"/>
    </source>
</evidence>
<dbReference type="Pfam" id="PF00135">
    <property type="entry name" value="COesterase"/>
    <property type="match status" value="2"/>
</dbReference>
<dbReference type="Proteomes" id="UP000606786">
    <property type="component" value="Unassembled WGS sequence"/>
</dbReference>
<dbReference type="Gene3D" id="3.40.50.1820">
    <property type="entry name" value="alpha/beta hydrolase"/>
    <property type="match status" value="2"/>
</dbReference>
<dbReference type="AlphaFoldDB" id="A0A811UEU0"/>
<accession>A0A811UEU0</accession>
<dbReference type="PANTHER" id="PTHR43142:SF1">
    <property type="entry name" value="CARBOXYLIC ESTER HYDROLASE"/>
    <property type="match status" value="1"/>
</dbReference>
<evidence type="ECO:0000256" key="1">
    <source>
        <dbReference type="ARBA" id="ARBA00005964"/>
    </source>
</evidence>
<evidence type="ECO:0000313" key="8">
    <source>
        <dbReference type="EMBL" id="CAD6996035.1"/>
    </source>
</evidence>
<dbReference type="PANTHER" id="PTHR43142">
    <property type="entry name" value="CARBOXYLIC ESTER HYDROLASE"/>
    <property type="match status" value="1"/>
</dbReference>
<dbReference type="SUPFAM" id="SSF53474">
    <property type="entry name" value="alpha/beta-Hydrolases"/>
    <property type="match status" value="1"/>
</dbReference>
<organism evidence="8 9">
    <name type="scientific">Ceratitis capitata</name>
    <name type="common">Mediterranean fruit fly</name>
    <name type="synonym">Tephritis capitata</name>
    <dbReference type="NCBI Taxonomy" id="7213"/>
    <lineage>
        <taxon>Eukaryota</taxon>
        <taxon>Metazoa</taxon>
        <taxon>Ecdysozoa</taxon>
        <taxon>Arthropoda</taxon>
        <taxon>Hexapoda</taxon>
        <taxon>Insecta</taxon>
        <taxon>Pterygota</taxon>
        <taxon>Neoptera</taxon>
        <taxon>Endopterygota</taxon>
        <taxon>Diptera</taxon>
        <taxon>Brachycera</taxon>
        <taxon>Muscomorpha</taxon>
        <taxon>Tephritoidea</taxon>
        <taxon>Tephritidae</taxon>
        <taxon>Ceratitis</taxon>
        <taxon>Ceratitis</taxon>
    </lineage>
</organism>
<evidence type="ECO:0000256" key="6">
    <source>
        <dbReference type="ARBA" id="ARBA00039155"/>
    </source>
</evidence>
<dbReference type="EC" id="3.1.1.1" evidence="6"/>
<evidence type="ECO:0000256" key="4">
    <source>
        <dbReference type="ARBA" id="ARBA00023157"/>
    </source>
</evidence>
<sequence length="397" mass="45663">MGSVILKLVHQPVISTTHGKLRWHPYAKPPLGELRFKSPQPPEPWVDVRDCTKCPPMHTSNRYTGVIEGSEDCLYLSLYAKKLHSEALLPVIVYLIGGRFTTGDPSRSTWGPDYIMMKDVIFISIGFRMGALGFLSFADPELQVPGNAGLKDIYWHYNGSGAAQILMHLPQCKTLFHKVILMSGTQMHIRKIPKVEYRFAKHLGYNAERLCDLQIFTPEELEEGHLFVFSLVIEDERVPDAVITKDPLILFANKQAWCNGIPIIMAEIPLKYLISHEIRDKCSLSQQQMLARKIINLHLGANELCAKHVFDVLRLCSYDFIYHPIHRYLRYRMASASASTYLYRFDYDSLNFNLYRIKHCGREVRGVSHVDELSYIFYTPDSFKLTQDQKSFRLLST</sequence>
<evidence type="ECO:0000313" key="9">
    <source>
        <dbReference type="Proteomes" id="UP000606786"/>
    </source>
</evidence>
<keyword evidence="2" id="KW-0719">Serine esterase</keyword>
<gene>
    <name evidence="8" type="ORF">CCAP1982_LOCUS4741</name>
</gene>